<dbReference type="Proteomes" id="UP000321816">
    <property type="component" value="Chromosome"/>
</dbReference>
<dbReference type="PROSITE" id="PS50005">
    <property type="entry name" value="TPR"/>
    <property type="match status" value="1"/>
</dbReference>
<accession>A0A5C7F9S3</accession>
<dbReference type="InterPro" id="IPR011990">
    <property type="entry name" value="TPR-like_helical_dom_sf"/>
</dbReference>
<name>A0A5C7F9S3_9BACI</name>
<dbReference type="KEGG" id="ahal:FTX54_004415"/>
<evidence type="ECO:0000313" key="2">
    <source>
        <dbReference type="EMBL" id="WWD80808.1"/>
    </source>
</evidence>
<organism evidence="2 3">
    <name type="scientific">Alkalicoccus halolimnae</name>
    <dbReference type="NCBI Taxonomy" id="1667239"/>
    <lineage>
        <taxon>Bacteria</taxon>
        <taxon>Bacillati</taxon>
        <taxon>Bacillota</taxon>
        <taxon>Bacilli</taxon>
        <taxon>Bacillales</taxon>
        <taxon>Bacillaceae</taxon>
        <taxon>Alkalicoccus</taxon>
    </lineage>
</organism>
<feature type="repeat" description="TPR" evidence="1">
    <location>
        <begin position="120"/>
        <end position="153"/>
    </location>
</feature>
<protein>
    <submittedName>
        <fullName evidence="2">Uncharacterized protein</fullName>
    </submittedName>
</protein>
<dbReference type="EMBL" id="CP144914">
    <property type="protein sequence ID" value="WWD80808.1"/>
    <property type="molecule type" value="Genomic_DNA"/>
</dbReference>
<sequence>MGWLKFTYIPKEEAPLPPERRKFKLAMKKFSEARYKDDVEAQAALEAAYEFSHNYIFDRYQWFNTAISYYCGQRIPEDAVRKERCIEICRECIDAAPQIIEAYKKEYHKESLLDFIPPEIPAFQRLASLYEESGNYEQAIDVCRKAAAHQQRDGTPGGFQGRIERLQKKLTLE</sequence>
<gene>
    <name evidence="2" type="ORF">FTX54_004415</name>
</gene>
<evidence type="ECO:0000313" key="3">
    <source>
        <dbReference type="Proteomes" id="UP000321816"/>
    </source>
</evidence>
<dbReference type="SUPFAM" id="SSF48452">
    <property type="entry name" value="TPR-like"/>
    <property type="match status" value="1"/>
</dbReference>
<evidence type="ECO:0000256" key="1">
    <source>
        <dbReference type="PROSITE-ProRule" id="PRU00339"/>
    </source>
</evidence>
<proteinExistence type="predicted"/>
<dbReference type="OrthoDB" id="2968984at2"/>
<keyword evidence="1" id="KW-0802">TPR repeat</keyword>
<dbReference type="AlphaFoldDB" id="A0A5C7F9S3"/>
<dbReference type="RefSeq" id="WP_147803268.1">
    <property type="nucleotide sequence ID" value="NZ_CP144914.1"/>
</dbReference>
<dbReference type="Gene3D" id="1.25.40.10">
    <property type="entry name" value="Tetratricopeptide repeat domain"/>
    <property type="match status" value="1"/>
</dbReference>
<keyword evidence="3" id="KW-1185">Reference proteome</keyword>
<dbReference type="InterPro" id="IPR019734">
    <property type="entry name" value="TPR_rpt"/>
</dbReference>
<reference evidence="2 3" key="1">
    <citation type="submission" date="2024-01" db="EMBL/GenBank/DDBJ databases">
        <title>Complete Genome Sequence of Alkalicoccus halolimnae BZ-SZ-XJ29T, a Moderately Halophilic Bacterium Isolated from a Salt Lake.</title>
        <authorList>
            <person name="Zhao B."/>
        </authorList>
    </citation>
    <scope>NUCLEOTIDE SEQUENCE [LARGE SCALE GENOMIC DNA]</scope>
    <source>
        <strain evidence="2 3">BZ-SZ-XJ29</strain>
    </source>
</reference>